<dbReference type="Pfam" id="PF25287">
    <property type="entry name" value="zf-B_box_Trim66"/>
    <property type="match status" value="1"/>
</dbReference>
<dbReference type="GO" id="GO:0008270">
    <property type="term" value="F:zinc ion binding"/>
    <property type="evidence" value="ECO:0007669"/>
    <property type="project" value="UniProtKB-KW"/>
</dbReference>
<dbReference type="EMBL" id="JANPWB010000006">
    <property type="protein sequence ID" value="KAJ1177305.1"/>
    <property type="molecule type" value="Genomic_DNA"/>
</dbReference>
<evidence type="ECO:0000256" key="12">
    <source>
        <dbReference type="SAM" id="MobiDB-lite"/>
    </source>
</evidence>
<dbReference type="AlphaFoldDB" id="A0AAV7TLL8"/>
<evidence type="ECO:0000259" key="13">
    <source>
        <dbReference type="PROSITE" id="PS50014"/>
    </source>
</evidence>
<dbReference type="PROSITE" id="PS50119">
    <property type="entry name" value="ZF_BBOX"/>
    <property type="match status" value="2"/>
</dbReference>
<dbReference type="Pfam" id="PF00628">
    <property type="entry name" value="PHD"/>
    <property type="match status" value="1"/>
</dbReference>
<dbReference type="GO" id="GO:0005634">
    <property type="term" value="C:nucleus"/>
    <property type="evidence" value="ECO:0007669"/>
    <property type="project" value="UniProtKB-SubCell"/>
</dbReference>
<evidence type="ECO:0000256" key="9">
    <source>
        <dbReference type="PROSITE-ProRule" id="PRU00024"/>
    </source>
</evidence>
<dbReference type="Pfam" id="PF00439">
    <property type="entry name" value="Bromodomain"/>
    <property type="match status" value="1"/>
</dbReference>
<evidence type="ECO:0000256" key="8">
    <source>
        <dbReference type="ARBA" id="ARBA00023242"/>
    </source>
</evidence>
<dbReference type="Pfam" id="PF00643">
    <property type="entry name" value="zf-B_box"/>
    <property type="match status" value="1"/>
</dbReference>
<evidence type="ECO:0000259" key="15">
    <source>
        <dbReference type="PROSITE" id="PS50119"/>
    </source>
</evidence>
<dbReference type="GO" id="GO:0000785">
    <property type="term" value="C:chromatin"/>
    <property type="evidence" value="ECO:0007669"/>
    <property type="project" value="TreeGrafter"/>
</dbReference>
<dbReference type="InterPro" id="IPR003649">
    <property type="entry name" value="Bbox_C"/>
</dbReference>
<dbReference type="SMART" id="SM00297">
    <property type="entry name" value="BROMO"/>
    <property type="match status" value="1"/>
</dbReference>
<dbReference type="InterPro" id="IPR036427">
    <property type="entry name" value="Bromodomain-like_sf"/>
</dbReference>
<dbReference type="SMART" id="SM00502">
    <property type="entry name" value="BBC"/>
    <property type="match status" value="1"/>
</dbReference>
<evidence type="ECO:0000256" key="1">
    <source>
        <dbReference type="ARBA" id="ARBA00004123"/>
    </source>
</evidence>
<dbReference type="SUPFAM" id="SSF57845">
    <property type="entry name" value="B-box zinc-binding domain"/>
    <property type="match status" value="1"/>
</dbReference>
<keyword evidence="4 9" id="KW-0863">Zinc-finger</keyword>
<evidence type="ECO:0000256" key="4">
    <source>
        <dbReference type="ARBA" id="ARBA00022771"/>
    </source>
</evidence>
<dbReference type="InterPro" id="IPR019787">
    <property type="entry name" value="Znf_PHD-finger"/>
</dbReference>
<dbReference type="InterPro" id="IPR000315">
    <property type="entry name" value="Znf_B-box"/>
</dbReference>
<dbReference type="SUPFAM" id="SSF47370">
    <property type="entry name" value="Bromodomain"/>
    <property type="match status" value="1"/>
</dbReference>
<dbReference type="InterPro" id="IPR019786">
    <property type="entry name" value="Zinc_finger_PHD-type_CS"/>
</dbReference>
<feature type="domain" description="B box-type" evidence="15">
    <location>
        <begin position="119"/>
        <end position="156"/>
    </location>
</feature>
<dbReference type="InterPro" id="IPR011011">
    <property type="entry name" value="Znf_FYVE_PHD"/>
</dbReference>
<dbReference type="SMART" id="SM00249">
    <property type="entry name" value="PHD"/>
    <property type="match status" value="1"/>
</dbReference>
<evidence type="ECO:0000313" key="17">
    <source>
        <dbReference type="Proteomes" id="UP001066276"/>
    </source>
</evidence>
<sequence>MGGLYSESCGMLRDDAPKERLVKGLISCPVCKQTCITRDVVENIFLKNFSKVNSAMARSCFECKEKKPAYTLCTNCNRWLCCSCTEEHRHGKETGNHFLSVPPMGSSGSESMPNGFYMFCPLHHQEAMKLFCETCDVLTCRNCLLLEHKEHRFRHLDEVLQNQRLILENITSKAEEKKIGMQAAAKQLEERLFEVKHTHRKLENQIKMAKMVLINELNKRTNTLLEQLERITSERRHRFEQQLQAIMVLNRQLEHVQNFISWAVCSKNSLPFLYSKEMIVYQMQRLLETNCNTDVPPPWKIRFSWEPSLWTKQLSHLGCIVTDNGQVPQTDVSSYGNMQEIQASYYRGYHPPPPTTSPIESKYQPPLQCPTPVCCSHCHTSNTPQMKKSPLMHPGINHHQNYRQTPALQQHLSMQYNMQQGVKSQRCMPHPLRMIQPWTARQSPPEHDRSSIWIGKQQMHRQQMQQNTYPVCIVPPQDIQHTQTGHSQLMHAQSSLEAPTVQMELGHLQKLNVNHLQLQQHHDQHQQPQQQPQTSVQNESSHEQVMQQSLDIIHQQFELEQMQKGLELLLQSQPQSLQMNPSKQPQHVQQTIVGQINYIVRQPAPVQPQSHEEAQQVFEDSAMAEGQTTTILPETSSVISSLSLSQTFGEETTVLESLDRDVPLLSPNQVGKCSASVSLVDFPNTSEVELSPTRLSMSSGPEIQAGPCQEVAQSPETPPEMAPSCSTAIISAMDGLHAGTCDTLATGDALLGGAKCKIENEDYICGDEAFGNEAVAATVKALNELVLPMQNMLDEPINLSVRKCFQPDSSPTIKAAYLESTTIKDLKDESDSSYSFQTEVTMEIKNNESLIRAENKEQKIPYVRVERLKICAPDTGELPVFKVQPQKSEPEGSLTLLIEYGAQSTSMSIKVHPENNPSMSPSLLPPASPKRSPVPALLNVKPESPQQEINLTGMSHAPALQSAGDYKQVNSTPFMNKAHCHDEANTIENEDFCAVCLNGGEMLCCDHCPKVFHLSCHVPALLSFPVGEWVCTLCRSLVSPEMEYDCDNVRYSHQNTRNDDQMGLNVYDQRKCEKLVLSLYCSSLSLPFQEPVSPLARHYYQIIKKPMDLSIIRGKLQKTNNPHYATLEELVFDVRLMFWNCAKFNYPDSEVAEAGRNLQMFFEEKLSEVYPDKIFSFPLQEDSDSEEIGGGQNSFFTRGFHWPPFEQEGTQPKRRRRHTVSYRTKEPDPI</sequence>
<dbReference type="PANTHER" id="PTHR45915">
    <property type="entry name" value="TRANSCRIPTION INTERMEDIARY FACTOR"/>
    <property type="match status" value="1"/>
</dbReference>
<keyword evidence="3" id="KW-0677">Repeat</keyword>
<comment type="caution">
    <text evidence="16">The sequence shown here is derived from an EMBL/GenBank/DDBJ whole genome shotgun (WGS) entry which is preliminary data.</text>
</comment>
<dbReference type="Gene3D" id="1.20.920.10">
    <property type="entry name" value="Bromodomain-like"/>
    <property type="match status" value="1"/>
</dbReference>
<feature type="region of interest" description="Disordered" evidence="12">
    <location>
        <begin position="914"/>
        <end position="933"/>
    </location>
</feature>
<feature type="region of interest" description="Disordered" evidence="12">
    <location>
        <begin position="1182"/>
        <end position="1230"/>
    </location>
</feature>
<gene>
    <name evidence="16" type="ORF">NDU88_002564</name>
</gene>
<evidence type="ECO:0000256" key="7">
    <source>
        <dbReference type="ARBA" id="ARBA00023117"/>
    </source>
</evidence>
<keyword evidence="6 11" id="KW-0175">Coiled coil</keyword>
<feature type="domain" description="B box-type" evidence="15">
    <location>
        <begin position="55"/>
        <end position="101"/>
    </location>
</feature>
<keyword evidence="8" id="KW-0539">Nucleus</keyword>
<feature type="coiled-coil region" evidence="11">
    <location>
        <begin position="171"/>
        <end position="234"/>
    </location>
</feature>
<dbReference type="PROSITE" id="PS01359">
    <property type="entry name" value="ZF_PHD_1"/>
    <property type="match status" value="1"/>
</dbReference>
<dbReference type="SMART" id="SM00336">
    <property type="entry name" value="BBOX"/>
    <property type="match status" value="2"/>
</dbReference>
<dbReference type="CDD" id="cd19811">
    <property type="entry name" value="Bbox1_TRIM66"/>
    <property type="match status" value="1"/>
</dbReference>
<comment type="subcellular location">
    <subcellularLocation>
        <location evidence="1">Nucleus</location>
    </subcellularLocation>
</comment>
<dbReference type="SUPFAM" id="SSF57903">
    <property type="entry name" value="FYVE/PHD zinc finger"/>
    <property type="match status" value="1"/>
</dbReference>
<dbReference type="CDD" id="cd05502">
    <property type="entry name" value="Bromo_tif1_like"/>
    <property type="match status" value="1"/>
</dbReference>
<evidence type="ECO:0000256" key="11">
    <source>
        <dbReference type="SAM" id="Coils"/>
    </source>
</evidence>
<evidence type="ECO:0000256" key="2">
    <source>
        <dbReference type="ARBA" id="ARBA00022723"/>
    </source>
</evidence>
<dbReference type="CDD" id="cd15625">
    <property type="entry name" value="PHD_TIF1delta"/>
    <property type="match status" value="1"/>
</dbReference>
<evidence type="ECO:0000256" key="5">
    <source>
        <dbReference type="ARBA" id="ARBA00022833"/>
    </source>
</evidence>
<keyword evidence="7 10" id="KW-0103">Bromodomain</keyword>
<dbReference type="Gene3D" id="3.30.40.10">
    <property type="entry name" value="Zinc/RING finger domain, C3HC4 (zinc finger)"/>
    <property type="match status" value="1"/>
</dbReference>
<feature type="domain" description="Bromo" evidence="13">
    <location>
        <begin position="1080"/>
        <end position="1152"/>
    </location>
</feature>
<keyword evidence="5" id="KW-0862">Zinc</keyword>
<feature type="region of interest" description="Disordered" evidence="12">
    <location>
        <begin position="517"/>
        <end position="546"/>
    </location>
</feature>
<keyword evidence="2" id="KW-0479">Metal-binding</keyword>
<dbReference type="InterPro" id="IPR037372">
    <property type="entry name" value="TRIM66_Bbox1_Znf"/>
</dbReference>
<dbReference type="PROSITE" id="PS50014">
    <property type="entry name" value="BROMODOMAIN_2"/>
    <property type="match status" value="1"/>
</dbReference>
<dbReference type="Proteomes" id="UP001066276">
    <property type="component" value="Chromosome 3_2"/>
</dbReference>
<evidence type="ECO:0008006" key="18">
    <source>
        <dbReference type="Google" id="ProtNLM"/>
    </source>
</evidence>
<evidence type="ECO:0000313" key="16">
    <source>
        <dbReference type="EMBL" id="KAJ1177305.1"/>
    </source>
</evidence>
<evidence type="ECO:0000256" key="10">
    <source>
        <dbReference type="PROSITE-ProRule" id="PRU00035"/>
    </source>
</evidence>
<reference evidence="16" key="1">
    <citation type="journal article" date="2022" name="bioRxiv">
        <title>Sequencing and chromosome-scale assembly of the giantPleurodeles waltlgenome.</title>
        <authorList>
            <person name="Brown T."/>
            <person name="Elewa A."/>
            <person name="Iarovenko S."/>
            <person name="Subramanian E."/>
            <person name="Araus A.J."/>
            <person name="Petzold A."/>
            <person name="Susuki M."/>
            <person name="Suzuki K.-i.T."/>
            <person name="Hayashi T."/>
            <person name="Toyoda A."/>
            <person name="Oliveira C."/>
            <person name="Osipova E."/>
            <person name="Leigh N.D."/>
            <person name="Simon A."/>
            <person name="Yun M.H."/>
        </authorList>
    </citation>
    <scope>NUCLEOTIDE SEQUENCE</scope>
    <source>
        <strain evidence="16">20211129_DDA</strain>
        <tissue evidence="16">Liver</tissue>
    </source>
</reference>
<dbReference type="PANTHER" id="PTHR45915:SF7">
    <property type="entry name" value="TRIPARTITE MOTIF-CONTAINING PROTEIN 66"/>
    <property type="match status" value="1"/>
</dbReference>
<feature type="domain" description="PHD-type" evidence="14">
    <location>
        <begin position="990"/>
        <end position="1037"/>
    </location>
</feature>
<feature type="compositionally biased region" description="Polar residues" evidence="12">
    <location>
        <begin position="534"/>
        <end position="546"/>
    </location>
</feature>
<accession>A0AAV7TLL8</accession>
<name>A0AAV7TLL8_PLEWA</name>
<evidence type="ECO:0000259" key="14">
    <source>
        <dbReference type="PROSITE" id="PS50016"/>
    </source>
</evidence>
<dbReference type="PROSITE" id="PS50016">
    <property type="entry name" value="ZF_PHD_2"/>
    <property type="match status" value="1"/>
</dbReference>
<keyword evidence="17" id="KW-1185">Reference proteome</keyword>
<dbReference type="PRINTS" id="PR00503">
    <property type="entry name" value="BROMODOMAIN"/>
</dbReference>
<evidence type="ECO:0000256" key="3">
    <source>
        <dbReference type="ARBA" id="ARBA00022737"/>
    </source>
</evidence>
<proteinExistence type="predicted"/>
<organism evidence="16 17">
    <name type="scientific">Pleurodeles waltl</name>
    <name type="common">Iberian ribbed newt</name>
    <dbReference type="NCBI Taxonomy" id="8319"/>
    <lineage>
        <taxon>Eukaryota</taxon>
        <taxon>Metazoa</taxon>
        <taxon>Chordata</taxon>
        <taxon>Craniata</taxon>
        <taxon>Vertebrata</taxon>
        <taxon>Euteleostomi</taxon>
        <taxon>Amphibia</taxon>
        <taxon>Batrachia</taxon>
        <taxon>Caudata</taxon>
        <taxon>Salamandroidea</taxon>
        <taxon>Salamandridae</taxon>
        <taxon>Pleurodelinae</taxon>
        <taxon>Pleurodeles</taxon>
    </lineage>
</organism>
<dbReference type="FunFam" id="3.30.40.10:FF:000313">
    <property type="entry name" value="Tripartite motif-containing protein 66"/>
    <property type="match status" value="1"/>
</dbReference>
<dbReference type="Gene3D" id="3.30.160.60">
    <property type="entry name" value="Classic Zinc Finger"/>
    <property type="match status" value="1"/>
</dbReference>
<dbReference type="InterPro" id="IPR001487">
    <property type="entry name" value="Bromodomain"/>
</dbReference>
<evidence type="ECO:0000256" key="6">
    <source>
        <dbReference type="ARBA" id="ARBA00023054"/>
    </source>
</evidence>
<dbReference type="InterPro" id="IPR013083">
    <property type="entry name" value="Znf_RING/FYVE/PHD"/>
</dbReference>
<protein>
    <recommendedName>
        <fullName evidence="18">Tripartite motif-containing protein 66</fullName>
    </recommendedName>
</protein>
<dbReference type="InterPro" id="IPR001965">
    <property type="entry name" value="Znf_PHD"/>
</dbReference>